<keyword evidence="11 17" id="KW-0408">Iron</keyword>
<evidence type="ECO:0000256" key="7">
    <source>
        <dbReference type="ARBA" id="ARBA00022694"/>
    </source>
</evidence>
<comment type="similarity">
    <text evidence="3 17">Belongs to the QueH family.</text>
</comment>
<evidence type="ECO:0000256" key="5">
    <source>
        <dbReference type="ARBA" id="ARBA00016895"/>
    </source>
</evidence>
<dbReference type="UniPathway" id="UPA00392"/>
<keyword evidence="10 17" id="KW-0560">Oxidoreductase</keyword>
<dbReference type="HAMAP" id="MF_02089">
    <property type="entry name" value="QueH"/>
    <property type="match status" value="1"/>
</dbReference>
<dbReference type="GO" id="GO:0046872">
    <property type="term" value="F:metal ion binding"/>
    <property type="evidence" value="ECO:0007669"/>
    <property type="project" value="UniProtKB-KW"/>
</dbReference>
<evidence type="ECO:0000256" key="16">
    <source>
        <dbReference type="ARBA" id="ARBA00047415"/>
    </source>
</evidence>
<keyword evidence="8 17" id="KW-0479">Metal-binding</keyword>
<gene>
    <name evidence="17" type="primary">queH</name>
    <name evidence="18" type="ORF">ERS852407_03375</name>
</gene>
<evidence type="ECO:0000256" key="15">
    <source>
        <dbReference type="ARBA" id="ARBA00031446"/>
    </source>
</evidence>
<evidence type="ECO:0000256" key="4">
    <source>
        <dbReference type="ARBA" id="ARBA00012622"/>
    </source>
</evidence>
<evidence type="ECO:0000256" key="9">
    <source>
        <dbReference type="ARBA" id="ARBA00022785"/>
    </source>
</evidence>
<organism evidence="18 19">
    <name type="scientific">Hungatella hathewayi</name>
    <dbReference type="NCBI Taxonomy" id="154046"/>
    <lineage>
        <taxon>Bacteria</taxon>
        <taxon>Bacillati</taxon>
        <taxon>Bacillota</taxon>
        <taxon>Clostridia</taxon>
        <taxon>Lachnospirales</taxon>
        <taxon>Lachnospiraceae</taxon>
        <taxon>Hungatella</taxon>
    </lineage>
</organism>
<comment type="pathway">
    <text evidence="2 17">tRNA modification; tRNA-queuosine biosynthesis.</text>
</comment>
<reference evidence="18 19" key="1">
    <citation type="submission" date="2015-09" db="EMBL/GenBank/DDBJ databases">
        <authorList>
            <consortium name="Pathogen Informatics"/>
        </authorList>
    </citation>
    <scope>NUCLEOTIDE SEQUENCE [LARGE SCALE GENOMIC DNA]</scope>
    <source>
        <strain evidence="18 19">2789STDY5608850</strain>
    </source>
</reference>
<dbReference type="GO" id="GO:0052693">
    <property type="term" value="F:epoxyqueuosine reductase activity"/>
    <property type="evidence" value="ECO:0007669"/>
    <property type="project" value="UniProtKB-UniRule"/>
</dbReference>
<evidence type="ECO:0000256" key="8">
    <source>
        <dbReference type="ARBA" id="ARBA00022723"/>
    </source>
</evidence>
<keyword evidence="14 17" id="KW-0676">Redox-active center</keyword>
<dbReference type="GO" id="GO:0051539">
    <property type="term" value="F:4 iron, 4 sulfur cluster binding"/>
    <property type="evidence" value="ECO:0007669"/>
    <property type="project" value="UniProtKB-UniRule"/>
</dbReference>
<proteinExistence type="inferred from homology"/>
<evidence type="ECO:0000256" key="10">
    <source>
        <dbReference type="ARBA" id="ARBA00023002"/>
    </source>
</evidence>
<dbReference type="GO" id="GO:0008616">
    <property type="term" value="P:tRNA queuosine(34) biosynthetic process"/>
    <property type="evidence" value="ECO:0007669"/>
    <property type="project" value="UniProtKB-UniRule"/>
</dbReference>
<keyword evidence="7 17" id="KW-0819">tRNA processing</keyword>
<comment type="function">
    <text evidence="1 17">Catalyzes the conversion of epoxyqueuosine (oQ) to queuosine (Q), which is a hypermodified base found in the wobble positions of tRNA(Asp), tRNA(Asn), tRNA(His) and tRNA(Tyr).</text>
</comment>
<dbReference type="EMBL" id="CYZE01000009">
    <property type="protein sequence ID" value="CUO62054.1"/>
    <property type="molecule type" value="Genomic_DNA"/>
</dbReference>
<evidence type="ECO:0000256" key="13">
    <source>
        <dbReference type="ARBA" id="ARBA00023157"/>
    </source>
</evidence>
<name>A0A174GHK2_9FIRM</name>
<evidence type="ECO:0000313" key="18">
    <source>
        <dbReference type="EMBL" id="CUO62054.1"/>
    </source>
</evidence>
<keyword evidence="9 17" id="KW-0671">Queuosine biosynthesis</keyword>
<protein>
    <recommendedName>
        <fullName evidence="5 17">Epoxyqueuosine reductase QueH</fullName>
        <ecNumber evidence="4 17">1.17.99.6</ecNumber>
    </recommendedName>
    <alternativeName>
        <fullName evidence="15 17">Queuosine biosynthesis protein QueH</fullName>
    </alternativeName>
</protein>
<feature type="disulfide bond" description="Redox-active" evidence="17">
    <location>
        <begin position="195"/>
        <end position="197"/>
    </location>
</feature>
<dbReference type="EC" id="1.17.99.6" evidence="4 17"/>
<evidence type="ECO:0000256" key="6">
    <source>
        <dbReference type="ARBA" id="ARBA00022485"/>
    </source>
</evidence>
<feature type="binding site" evidence="17">
    <location>
        <position position="31"/>
    </location>
    <ligand>
        <name>[4Fe-4S] cluster</name>
        <dbReference type="ChEBI" id="CHEBI:49883"/>
    </ligand>
</feature>
<feature type="binding site" evidence="17">
    <location>
        <position position="32"/>
    </location>
    <ligand>
        <name>[4Fe-4S] cluster</name>
        <dbReference type="ChEBI" id="CHEBI:49883"/>
    </ligand>
</feature>
<dbReference type="Proteomes" id="UP000095651">
    <property type="component" value="Unassembled WGS sequence"/>
</dbReference>
<sequence length="207" mass="24298">MNHRNYQKELDTILEDFEKQGKVPRLLLHSCCAPCSSYVLEYLSKYFEITLYYYNPNIYPLQEYMKRVKEQEKLISEMKLAHPVLFRTGPYEPDEFFRIAKGLEKVPEGGERCFKCFDLRLREAAKVASAGRYDYFTTTLTISPLKNAEKLNEIGEKLAKEYRVAYLPSDFKKKDGYKRSVQLSEEYGLYRQDYCGCVYSKEAGQAQ</sequence>
<evidence type="ECO:0000256" key="14">
    <source>
        <dbReference type="ARBA" id="ARBA00023284"/>
    </source>
</evidence>
<dbReference type="RefSeq" id="WP_055656956.1">
    <property type="nucleotide sequence ID" value="NZ_CABIXC010000009.1"/>
</dbReference>
<dbReference type="PANTHER" id="PTHR36701:SF1">
    <property type="entry name" value="EPOXYQUEUOSINE REDUCTASE QUEH"/>
    <property type="match status" value="1"/>
</dbReference>
<keyword evidence="12 17" id="KW-0411">Iron-sulfur</keyword>
<evidence type="ECO:0000256" key="2">
    <source>
        <dbReference type="ARBA" id="ARBA00004691"/>
    </source>
</evidence>
<evidence type="ECO:0000256" key="11">
    <source>
        <dbReference type="ARBA" id="ARBA00023004"/>
    </source>
</evidence>
<evidence type="ECO:0000256" key="1">
    <source>
        <dbReference type="ARBA" id="ARBA00002268"/>
    </source>
</evidence>
<keyword evidence="13 17" id="KW-1015">Disulfide bond</keyword>
<evidence type="ECO:0000256" key="3">
    <source>
        <dbReference type="ARBA" id="ARBA00008207"/>
    </source>
</evidence>
<dbReference type="InterPro" id="IPR003828">
    <property type="entry name" value="QueH"/>
</dbReference>
<dbReference type="Pfam" id="PF02677">
    <property type="entry name" value="QueH"/>
    <property type="match status" value="1"/>
</dbReference>
<accession>A0A174GHK2</accession>
<dbReference type="PANTHER" id="PTHR36701">
    <property type="entry name" value="EPOXYQUEUOSINE REDUCTASE QUEH"/>
    <property type="match status" value="1"/>
</dbReference>
<feature type="binding site" evidence="17">
    <location>
        <position position="113"/>
    </location>
    <ligand>
        <name>[4Fe-4S] cluster</name>
        <dbReference type="ChEBI" id="CHEBI:49883"/>
    </ligand>
</feature>
<feature type="binding site" evidence="17">
    <location>
        <position position="116"/>
    </location>
    <ligand>
        <name>[4Fe-4S] cluster</name>
        <dbReference type="ChEBI" id="CHEBI:49883"/>
    </ligand>
</feature>
<evidence type="ECO:0000256" key="17">
    <source>
        <dbReference type="HAMAP-Rule" id="MF_02089"/>
    </source>
</evidence>
<dbReference type="AlphaFoldDB" id="A0A174GHK2"/>
<comment type="catalytic activity">
    <reaction evidence="16 17">
        <text>epoxyqueuosine(34) in tRNA + AH2 = queuosine(34) in tRNA + A + H2O</text>
        <dbReference type="Rhea" id="RHEA:32159"/>
        <dbReference type="Rhea" id="RHEA-COMP:18571"/>
        <dbReference type="Rhea" id="RHEA-COMP:18582"/>
        <dbReference type="ChEBI" id="CHEBI:13193"/>
        <dbReference type="ChEBI" id="CHEBI:15377"/>
        <dbReference type="ChEBI" id="CHEBI:17499"/>
        <dbReference type="ChEBI" id="CHEBI:194431"/>
        <dbReference type="ChEBI" id="CHEBI:194443"/>
        <dbReference type="EC" id="1.17.99.6"/>
    </reaction>
</comment>
<evidence type="ECO:0000313" key="19">
    <source>
        <dbReference type="Proteomes" id="UP000095651"/>
    </source>
</evidence>
<keyword evidence="6 17" id="KW-0004">4Fe-4S</keyword>
<evidence type="ECO:0000256" key="12">
    <source>
        <dbReference type="ARBA" id="ARBA00023014"/>
    </source>
</evidence>